<sequence>MSISTSPEVEKGLALQVTTPTKVFEGHPSGRVTSVAYFSDGKRIISGSADKTVRIWNVENQKQEGDCLMHDFPVRSVALSPDGRTLVSAGKGITLWDLESRTVIWKSEQEAHGYCVAYSPSGKLIAASHGEEIALQDAETGQQFREPLQVDEEVRSLAFSPHGMRLATGSGTRNVRVYDVATGKTIVGPFKAHQAEVTSLVFTLDGQQIITASGDGFIRVWDAATGHEVGNPMPAHIVSQIALNADGRRIASVSRDQTVRIWDLTTRRQIGDPLVHAQRNHLHYFYSVSWSPDGRSILAGDAPTTITAEGDSIVPQQATTSGKCKIHLWDVPVPHDVTVPVLTEDTPPLPSHGTSRSRPSPTSSVLDLPATSLPAPSPLESPKVNTRGEGDNWEYATNESFDSVLDLNADGTQPAQRRKRRRRRGAPTASTSPPSIPVVPNVLPIAQPESNPPQSQILPPSESMTAGAPADTQISTSQFGPLTRFWRKMTATMAGRTHKPPRKNANKPTLSHDNHSEMQQSQGSAGGNPSRSSQINNSRPRQRNARRSDEIGMIAPAPMYDRYQVATEEYWYDPNNPPLIDRIFFCMICCGVPKDDASYITNADSDPGPNVPTPGVQAGPSTSQNHPIPSAANTTTSTDLNATTPISRLGGFSRIWRRILNVFQRPAHRQQHDLQGLGELSQESEGPRVAHE</sequence>
<name>A0ACB7ZRR0_9AGAM</name>
<dbReference type="EMBL" id="MU268928">
    <property type="protein sequence ID" value="KAH7903503.1"/>
    <property type="molecule type" value="Genomic_DNA"/>
</dbReference>
<keyword evidence="2" id="KW-1185">Reference proteome</keyword>
<evidence type="ECO:0000313" key="2">
    <source>
        <dbReference type="Proteomes" id="UP000790377"/>
    </source>
</evidence>
<gene>
    <name evidence="1" type="ORF">BJ138DRAFT_1131341</name>
</gene>
<dbReference type="Proteomes" id="UP000790377">
    <property type="component" value="Unassembled WGS sequence"/>
</dbReference>
<reference evidence="1" key="1">
    <citation type="journal article" date="2021" name="New Phytol.">
        <title>Evolutionary innovations through gain and loss of genes in the ectomycorrhizal Boletales.</title>
        <authorList>
            <person name="Wu G."/>
            <person name="Miyauchi S."/>
            <person name="Morin E."/>
            <person name="Kuo A."/>
            <person name="Drula E."/>
            <person name="Varga T."/>
            <person name="Kohler A."/>
            <person name="Feng B."/>
            <person name="Cao Y."/>
            <person name="Lipzen A."/>
            <person name="Daum C."/>
            <person name="Hundley H."/>
            <person name="Pangilinan J."/>
            <person name="Johnson J."/>
            <person name="Barry K."/>
            <person name="LaButti K."/>
            <person name="Ng V."/>
            <person name="Ahrendt S."/>
            <person name="Min B."/>
            <person name="Choi I.G."/>
            <person name="Park H."/>
            <person name="Plett J.M."/>
            <person name="Magnuson J."/>
            <person name="Spatafora J.W."/>
            <person name="Nagy L.G."/>
            <person name="Henrissat B."/>
            <person name="Grigoriev I.V."/>
            <person name="Yang Z.L."/>
            <person name="Xu J."/>
            <person name="Martin F.M."/>
        </authorList>
    </citation>
    <scope>NUCLEOTIDE SEQUENCE</scope>
    <source>
        <strain evidence="1">ATCC 28755</strain>
    </source>
</reference>
<accession>A0ACB7ZRR0</accession>
<comment type="caution">
    <text evidence="1">The sequence shown here is derived from an EMBL/GenBank/DDBJ whole genome shotgun (WGS) entry which is preliminary data.</text>
</comment>
<organism evidence="1 2">
    <name type="scientific">Hygrophoropsis aurantiaca</name>
    <dbReference type="NCBI Taxonomy" id="72124"/>
    <lineage>
        <taxon>Eukaryota</taxon>
        <taxon>Fungi</taxon>
        <taxon>Dikarya</taxon>
        <taxon>Basidiomycota</taxon>
        <taxon>Agaricomycotina</taxon>
        <taxon>Agaricomycetes</taxon>
        <taxon>Agaricomycetidae</taxon>
        <taxon>Boletales</taxon>
        <taxon>Coniophorineae</taxon>
        <taxon>Hygrophoropsidaceae</taxon>
        <taxon>Hygrophoropsis</taxon>
    </lineage>
</organism>
<proteinExistence type="predicted"/>
<evidence type="ECO:0000313" key="1">
    <source>
        <dbReference type="EMBL" id="KAH7903503.1"/>
    </source>
</evidence>
<protein>
    <submittedName>
        <fullName evidence="1">Quinon protein alcohol dehydrogenase-like superfamily</fullName>
    </submittedName>
</protein>